<organism evidence="2 3">
    <name type="scientific">Microvenator marinus</name>
    <dbReference type="NCBI Taxonomy" id="2600177"/>
    <lineage>
        <taxon>Bacteria</taxon>
        <taxon>Deltaproteobacteria</taxon>
        <taxon>Bradymonadales</taxon>
        <taxon>Microvenatoraceae</taxon>
        <taxon>Microvenator</taxon>
    </lineage>
</organism>
<dbReference type="RefSeq" id="WP_146958276.1">
    <property type="nucleotide sequence ID" value="NZ_CP042467.1"/>
</dbReference>
<evidence type="ECO:0000313" key="3">
    <source>
        <dbReference type="Proteomes" id="UP000321595"/>
    </source>
</evidence>
<gene>
    <name evidence="2" type="ORF">FRD01_05210</name>
</gene>
<dbReference type="EMBL" id="CP042467">
    <property type="protein sequence ID" value="QED26653.1"/>
    <property type="molecule type" value="Genomic_DNA"/>
</dbReference>
<protein>
    <submittedName>
        <fullName evidence="2">Uncharacterized protein</fullName>
    </submittedName>
</protein>
<keyword evidence="3" id="KW-1185">Reference proteome</keyword>
<evidence type="ECO:0000313" key="2">
    <source>
        <dbReference type="EMBL" id="QED26653.1"/>
    </source>
</evidence>
<dbReference type="AlphaFoldDB" id="A0A5B8XRK6"/>
<accession>A0A5B8XRK6</accession>
<evidence type="ECO:0000256" key="1">
    <source>
        <dbReference type="SAM" id="MobiDB-lite"/>
    </source>
</evidence>
<proteinExistence type="predicted"/>
<dbReference type="KEGG" id="bbae:FRD01_05210"/>
<sequence>MATKKTQKSKTTKPVKATRGSSLLHFADHDSQEASDLKYGAQSTSCAAIVKAGPVVTKDNSYSGDWSPETD</sequence>
<dbReference type="Proteomes" id="UP000321595">
    <property type="component" value="Chromosome"/>
</dbReference>
<feature type="compositionally biased region" description="Basic residues" evidence="1">
    <location>
        <begin position="1"/>
        <end position="13"/>
    </location>
</feature>
<reference evidence="2 3" key="1">
    <citation type="submission" date="2019-08" db="EMBL/GenBank/DDBJ databases">
        <authorList>
            <person name="Liang Q."/>
        </authorList>
    </citation>
    <scope>NUCLEOTIDE SEQUENCE [LARGE SCALE GENOMIC DNA]</scope>
    <source>
        <strain evidence="2 3">V1718</strain>
    </source>
</reference>
<feature type="region of interest" description="Disordered" evidence="1">
    <location>
        <begin position="1"/>
        <end position="28"/>
    </location>
</feature>
<name>A0A5B8XRK6_9DELT</name>